<sequence length="483" mass="54097">MKAPIAAGNNTPCGLSADAPTCALVGFVSMTRFSPEIVNDLSIHCMAQHSMWCQSTKLLNCSRMDNSNHLEFPNSTSRFKFVSISLQSLLQSVQAQIYTNNVSIPQIKKITSLWQTSCEINCQSNHSSISTLILCHPTPPSSTKALCTMFNLPNPTTSCSRGNNACNQDSMVILLTFNSLTLGAALSSRMTRSYFATNFGLHSRCTLIAHLHFRDDTCPHEPDMTTILHILEPLVDELLLLNTGVFQKTPNFPNGCRISIHLGALIGDIVASYKIAGFASLSANFFCLCRKQLEKQRQAVLLRETSTLAEKTQMLKQYGTCSSELNNLPYCDPVKNVALGVMHNWYEGVLQHHWHLCWAFEPKLTQHDAHNDQLENVEEYDLDKSSYSCHLQDTALLHIRKVITNIFFPLGVTQVSPNLGNTKNGKLKATEWHSLGPSSGQAKRCFSTSPWWLYIETAKDVFKWPKVTPNHHYALHLPDQLQW</sequence>
<gene>
    <name evidence="1" type="ORF">VP01_1216g1</name>
</gene>
<evidence type="ECO:0000313" key="1">
    <source>
        <dbReference type="EMBL" id="KNZ62843.1"/>
    </source>
</evidence>
<name>A0A0L6VQ82_9BASI</name>
<comment type="caution">
    <text evidence="1">The sequence shown here is derived from an EMBL/GenBank/DDBJ whole genome shotgun (WGS) entry which is preliminary data.</text>
</comment>
<protein>
    <submittedName>
        <fullName evidence="1">Uncharacterized protein</fullName>
    </submittedName>
</protein>
<dbReference type="VEuPathDB" id="FungiDB:VP01_1216g1"/>
<reference evidence="1 2" key="1">
    <citation type="submission" date="2015-08" db="EMBL/GenBank/DDBJ databases">
        <title>Next Generation Sequencing and Analysis of the Genome of Puccinia sorghi L Schw, the Causal Agent of Maize Common Rust.</title>
        <authorList>
            <person name="Rochi L."/>
            <person name="Burguener G."/>
            <person name="Darino M."/>
            <person name="Turjanski A."/>
            <person name="Kreff E."/>
            <person name="Dieguez M.J."/>
            <person name="Sacco F."/>
        </authorList>
    </citation>
    <scope>NUCLEOTIDE SEQUENCE [LARGE SCALE GENOMIC DNA]</scope>
    <source>
        <strain evidence="1 2">RO10H11247</strain>
    </source>
</reference>
<dbReference type="STRING" id="27349.A0A0L6VQ82"/>
<evidence type="ECO:0000313" key="2">
    <source>
        <dbReference type="Proteomes" id="UP000037035"/>
    </source>
</evidence>
<accession>A0A0L6VQ82</accession>
<dbReference type="OrthoDB" id="3039677at2759"/>
<dbReference type="Proteomes" id="UP000037035">
    <property type="component" value="Unassembled WGS sequence"/>
</dbReference>
<keyword evidence="2" id="KW-1185">Reference proteome</keyword>
<dbReference type="AlphaFoldDB" id="A0A0L6VQ82"/>
<organism evidence="1 2">
    <name type="scientific">Puccinia sorghi</name>
    <dbReference type="NCBI Taxonomy" id="27349"/>
    <lineage>
        <taxon>Eukaryota</taxon>
        <taxon>Fungi</taxon>
        <taxon>Dikarya</taxon>
        <taxon>Basidiomycota</taxon>
        <taxon>Pucciniomycotina</taxon>
        <taxon>Pucciniomycetes</taxon>
        <taxon>Pucciniales</taxon>
        <taxon>Pucciniaceae</taxon>
        <taxon>Puccinia</taxon>
    </lineage>
</organism>
<proteinExistence type="predicted"/>
<dbReference type="EMBL" id="LAVV01002410">
    <property type="protein sequence ID" value="KNZ62843.1"/>
    <property type="molecule type" value="Genomic_DNA"/>
</dbReference>